<dbReference type="Pfam" id="PF02086">
    <property type="entry name" value="MethyltransfD12"/>
    <property type="match status" value="1"/>
</dbReference>
<dbReference type="PANTHER" id="PTHR30481">
    <property type="entry name" value="DNA ADENINE METHYLASE"/>
    <property type="match status" value="1"/>
</dbReference>
<dbReference type="InterPro" id="IPR029063">
    <property type="entry name" value="SAM-dependent_MTases_sf"/>
</dbReference>
<dbReference type="InterPro" id="IPR012327">
    <property type="entry name" value="MeTrfase_D12"/>
</dbReference>
<dbReference type="EMBL" id="AQPH01000058">
    <property type="protein sequence ID" value="EPY00960.1"/>
    <property type="molecule type" value="Genomic_DNA"/>
</dbReference>
<accession>S9TQY7</accession>
<dbReference type="GO" id="GO:1904047">
    <property type="term" value="F:S-adenosyl-L-methionine binding"/>
    <property type="evidence" value="ECO:0007669"/>
    <property type="project" value="TreeGrafter"/>
</dbReference>
<dbReference type="Proteomes" id="UP000015350">
    <property type="component" value="Unassembled WGS sequence"/>
</dbReference>
<evidence type="ECO:0000256" key="1">
    <source>
        <dbReference type="ARBA" id="ARBA00022603"/>
    </source>
</evidence>
<keyword evidence="2 4" id="KW-0808">Transferase</keyword>
<evidence type="ECO:0000256" key="2">
    <source>
        <dbReference type="ARBA" id="ARBA00022679"/>
    </source>
</evidence>
<dbReference type="STRING" id="1316936.K678_13303"/>
<name>S9TQY7_MAGFU</name>
<dbReference type="GO" id="GO:0006298">
    <property type="term" value="P:mismatch repair"/>
    <property type="evidence" value="ECO:0007669"/>
    <property type="project" value="TreeGrafter"/>
</dbReference>
<organism evidence="4 5">
    <name type="scientific">Magnetospirillum fulvum MGU-K5</name>
    <dbReference type="NCBI Taxonomy" id="1316936"/>
    <lineage>
        <taxon>Bacteria</taxon>
        <taxon>Pseudomonadati</taxon>
        <taxon>Pseudomonadota</taxon>
        <taxon>Alphaproteobacteria</taxon>
        <taxon>Rhodospirillales</taxon>
        <taxon>Rhodospirillaceae</taxon>
        <taxon>Magnetospirillum</taxon>
    </lineage>
</organism>
<protein>
    <submittedName>
        <fullName evidence="4">D12 class N6 adenine-specific DNA methyltransferase</fullName>
    </submittedName>
</protein>
<evidence type="ECO:0000313" key="4">
    <source>
        <dbReference type="EMBL" id="EPY00960.1"/>
    </source>
</evidence>
<comment type="caution">
    <text evidence="4">The sequence shown here is derived from an EMBL/GenBank/DDBJ whole genome shotgun (WGS) entry which is preliminary data.</text>
</comment>
<dbReference type="GO" id="GO:0032259">
    <property type="term" value="P:methylation"/>
    <property type="evidence" value="ECO:0007669"/>
    <property type="project" value="UniProtKB-KW"/>
</dbReference>
<evidence type="ECO:0000256" key="3">
    <source>
        <dbReference type="ARBA" id="ARBA00022691"/>
    </source>
</evidence>
<dbReference type="SUPFAM" id="SSF53335">
    <property type="entry name" value="S-adenosyl-L-methionine-dependent methyltransferases"/>
    <property type="match status" value="1"/>
</dbReference>
<keyword evidence="3" id="KW-0949">S-adenosyl-L-methionine</keyword>
<reference evidence="4 5" key="1">
    <citation type="submission" date="2013-04" db="EMBL/GenBank/DDBJ databases">
        <authorList>
            <person name="Kuznetsov B."/>
            <person name="Ivanovsky R."/>
        </authorList>
    </citation>
    <scope>NUCLEOTIDE SEQUENCE [LARGE SCALE GENOMIC DNA]</scope>
    <source>
        <strain evidence="4 5">MGU-K5</strain>
    </source>
</reference>
<dbReference type="AlphaFoldDB" id="S9TQY7"/>
<dbReference type="PANTHER" id="PTHR30481:SF4">
    <property type="entry name" value="SITE-SPECIFIC DNA-METHYLTRANSFERASE (ADENINE-SPECIFIC)"/>
    <property type="match status" value="1"/>
</dbReference>
<dbReference type="GO" id="GO:0009307">
    <property type="term" value="P:DNA restriction-modification system"/>
    <property type="evidence" value="ECO:0007669"/>
    <property type="project" value="InterPro"/>
</dbReference>
<dbReference type="Gene3D" id="3.40.50.150">
    <property type="entry name" value="Vaccinia Virus protein VP39"/>
    <property type="match status" value="2"/>
</dbReference>
<proteinExistence type="predicted"/>
<gene>
    <name evidence="4" type="ORF">K678_13303</name>
</gene>
<evidence type="ECO:0000313" key="5">
    <source>
        <dbReference type="Proteomes" id="UP000015350"/>
    </source>
</evidence>
<dbReference type="eggNOG" id="COG0338">
    <property type="taxonomic scope" value="Bacteria"/>
</dbReference>
<dbReference type="RefSeq" id="WP_021132962.1">
    <property type="nucleotide sequence ID" value="NZ_AQPH01000058.1"/>
</dbReference>
<sequence>MSDIHRPINYYGSKERLCERIHSLIPPGPNTWVDLFCGSAIVTLKKARHPREVINDLNGDVINLFDVLRGSDARELYRRIELTPYSEEMLRRVYAMTANDDPVEMAWRFLVRSWFGRGGDAHKTGFRWSKSQTTAPEFTWATMPERLLTAAERLRGICIRSVDALKLIDDYDTADCLLFVDPPYPGDVGRRYAVRMTDESHRALAERLKRCRASVILTMNPGTLYSDVLGDWVEHRVDVLGGGSTSKGEVILTNYEPSPLLAGGAA</sequence>
<keyword evidence="1 4" id="KW-0489">Methyltransferase</keyword>
<dbReference type="GO" id="GO:0009007">
    <property type="term" value="F:site-specific DNA-methyltransferase (adenine-specific) activity"/>
    <property type="evidence" value="ECO:0007669"/>
    <property type="project" value="UniProtKB-EC"/>
</dbReference>
<dbReference type="GO" id="GO:0043565">
    <property type="term" value="F:sequence-specific DNA binding"/>
    <property type="evidence" value="ECO:0007669"/>
    <property type="project" value="TreeGrafter"/>
</dbReference>
<dbReference type="PRINTS" id="PR00505">
    <property type="entry name" value="D12N6MTFRASE"/>
</dbReference>